<evidence type="ECO:0000313" key="4">
    <source>
        <dbReference type="Proteomes" id="UP000215539"/>
    </source>
</evidence>
<evidence type="ECO:0000313" key="1">
    <source>
        <dbReference type="EMBL" id="AMD85712.1"/>
    </source>
</evidence>
<organism evidence="2 4">
    <name type="scientific">Capnocytophaga haemolytica</name>
    <dbReference type="NCBI Taxonomy" id="45243"/>
    <lineage>
        <taxon>Bacteria</taxon>
        <taxon>Pseudomonadati</taxon>
        <taxon>Bacteroidota</taxon>
        <taxon>Flavobacteriia</taxon>
        <taxon>Flavobacteriales</taxon>
        <taxon>Flavobacteriaceae</taxon>
        <taxon>Capnocytophaga</taxon>
    </lineage>
</organism>
<evidence type="ECO:0000313" key="3">
    <source>
        <dbReference type="Proteomes" id="UP000065822"/>
    </source>
</evidence>
<dbReference type="KEGG" id="chg:AXF12_09420"/>
<gene>
    <name evidence="1" type="ORF">AXF12_09420</name>
    <name evidence="2" type="ORF">SAMEA44541418_02276</name>
</gene>
<dbReference type="Proteomes" id="UP000065822">
    <property type="component" value="Chromosome"/>
</dbReference>
<name>A0AAX2H2H7_9FLAO</name>
<protein>
    <submittedName>
        <fullName evidence="2">KWG Leptospira</fullName>
    </submittedName>
</protein>
<dbReference type="AlphaFoldDB" id="A0AAX2H2H7"/>
<sequence length="304" mass="35065">MDIDKLRIGLDENGDLLVNNYYDREGAILILSDGHSGNIISIYQKKDKLQKEITYPFTEGERYGIKNGQEVVAPPKYQYIGAFINGFALMEQNNKWGTINEKGEVLIPPRYDALYSYSDEHAFLAKKDSLWGVIDEKEREKLPFAYEKVQWLCDGGVITPIFLVKKGNKWGILNKEGGEILPPIYDEITQLGWAYFSLKKDGKEGRYFQQEGRRDGFIPAVFTRFEQKGESYYNRVGGLRKYWLAYQGEEACFVDAEGYQYKAIATPKTFFGNLILEDTHHKNAIWLKGILYEPDLSTRQKIKD</sequence>
<accession>A0AAX2H2H7</accession>
<evidence type="ECO:0000313" key="2">
    <source>
        <dbReference type="EMBL" id="SNV16268.1"/>
    </source>
</evidence>
<reference evidence="1 3" key="1">
    <citation type="submission" date="2016-02" db="EMBL/GenBank/DDBJ databases">
        <authorList>
            <person name="Holder M.E."/>
            <person name="Ajami N.J."/>
            <person name="Petrosino J.F."/>
        </authorList>
    </citation>
    <scope>NUCLEOTIDE SEQUENCE [LARGE SCALE GENOMIC DNA]</scope>
    <source>
        <strain evidence="1 3">CCUG 32990</strain>
    </source>
</reference>
<dbReference type="PANTHER" id="PTHR37841">
    <property type="entry name" value="GLR2918 PROTEIN"/>
    <property type="match status" value="1"/>
</dbReference>
<dbReference type="InterPro" id="IPR032774">
    <property type="entry name" value="WG_beta_rep"/>
</dbReference>
<reference evidence="2 4" key="2">
    <citation type="submission" date="2017-06" db="EMBL/GenBank/DDBJ databases">
        <authorList>
            <consortium name="Pathogen Informatics"/>
        </authorList>
    </citation>
    <scope>NUCLEOTIDE SEQUENCE [LARGE SCALE GENOMIC DNA]</scope>
    <source>
        <strain evidence="2 4">NCTC12947</strain>
    </source>
</reference>
<dbReference type="EMBL" id="CP014227">
    <property type="protein sequence ID" value="AMD85712.1"/>
    <property type="molecule type" value="Genomic_DNA"/>
</dbReference>
<proteinExistence type="predicted"/>
<dbReference type="Pfam" id="PF14903">
    <property type="entry name" value="WG_beta_rep"/>
    <property type="match status" value="2"/>
</dbReference>
<dbReference type="Proteomes" id="UP000215539">
    <property type="component" value="Chromosome 1"/>
</dbReference>
<keyword evidence="3" id="KW-1185">Reference proteome</keyword>
<dbReference type="PANTHER" id="PTHR37841:SF1">
    <property type="entry name" value="DUF3298 DOMAIN-CONTAINING PROTEIN"/>
    <property type="match status" value="1"/>
</dbReference>
<dbReference type="EMBL" id="LT906449">
    <property type="protein sequence ID" value="SNV16268.1"/>
    <property type="molecule type" value="Genomic_DNA"/>
</dbReference>
<dbReference type="RefSeq" id="WP_066430570.1">
    <property type="nucleotide sequence ID" value="NZ_CP014227.1"/>
</dbReference>